<evidence type="ECO:0000256" key="5">
    <source>
        <dbReference type="ARBA" id="ARBA00022801"/>
    </source>
</evidence>
<dbReference type="FunFam" id="3.20.20.190:FF:000013">
    <property type="entry name" value="Glycerophosphodiester phosphodiesterase GDPDL3"/>
    <property type="match status" value="1"/>
</dbReference>
<keyword evidence="9" id="KW-1133">Transmembrane helix</keyword>
<dbReference type="PANTHER" id="PTHR43620:SF7">
    <property type="entry name" value="GLYCEROPHOSPHODIESTER PHOSPHODIESTERASE GDPD5-RELATED"/>
    <property type="match status" value="1"/>
</dbReference>
<dbReference type="OrthoDB" id="1058301at2759"/>
<evidence type="ECO:0000256" key="2">
    <source>
        <dbReference type="ARBA" id="ARBA00012247"/>
    </source>
</evidence>
<keyword evidence="12" id="KW-1185">Reference proteome</keyword>
<sequence length="752" mass="81540">MPTFHGFLYVLVVVGVLHSAVIIVSAQRSSNRTSPWQTLSGDAPLVLARGGFSGIFPAYSESAYTLASLLSLPNVVFWCNVQLTKDGAGICLSDLLLNNNTNIEQVRVNDSKTYSVNGVPTTGWFSIDYTLADLQANFTLIQGLFNRPPYLDGAAILSVENVGGPLKPPSFWLNIQHDAFFTQHNLSMRSYVLSVSRRVIVNYVSSPEVGFLRSIAARFKGSKTKLVFSFPIAVDTEPTTNQSYSSLLKNLTFIKTFASGIIVPKSYIWPVNIGLYLQPHTSLVSDAHKEGLEVFASEFANDIPFSYNYSFDPKVEYLSFVDNGDFSVDGVLSDFPMTPSLAIDCFSHMSKNSSRTGTLKVISHNGASGIYPGSTDLAYDQAVEDGVDYIDCSVQMTSDGIPVCLSSINLLDYTTVAQSPFSSLTLTIPELKTGIFTFNLAWKDIQTLKPAISNPSKAYALFRYPAHKNDGSFMSLADFLTFAKSKTLSGVLISIENAAYLAEKQGLDITGAVLDTLSKSGYDNQTSQKVIIQSTDKAVLTKFKEQTKYNLMYMVGEDIGGADNSSIGDIKSFANSVAISKASVYTDDSLFLTGATNIVTKLHSANLTVYVYLFRNEFDSIAYDFFADPVADINSYVLGVGIDGLITDYPGTAVTYTRNQCLKRAVTPTYMRPIGPGQLLQAITSLPPADAPSPILTDGDVSEPPLPAVSKQGQLDNVPAATPSSPPNGHPRNAVCIFLSSLSIILASIFMF</sequence>
<dbReference type="FunFam" id="3.20.20.190:FF:000011">
    <property type="entry name" value="Glycerophosphodiester phosphodiesterase GDPDL3"/>
    <property type="match status" value="1"/>
</dbReference>
<dbReference type="Pfam" id="PF03009">
    <property type="entry name" value="GDPD"/>
    <property type="match status" value="1"/>
</dbReference>
<keyword evidence="3" id="KW-0732">Signal</keyword>
<dbReference type="SUPFAM" id="SSF51695">
    <property type="entry name" value="PLC-like phosphodiesterases"/>
    <property type="match status" value="2"/>
</dbReference>
<accession>A0A7J7LR24</accession>
<feature type="region of interest" description="Disordered" evidence="8">
    <location>
        <begin position="694"/>
        <end position="727"/>
    </location>
</feature>
<evidence type="ECO:0000259" key="10">
    <source>
        <dbReference type="PROSITE" id="PS51704"/>
    </source>
</evidence>
<dbReference type="Gene3D" id="3.20.20.190">
    <property type="entry name" value="Phosphatidylinositol (PI) phosphodiesterase"/>
    <property type="match status" value="2"/>
</dbReference>
<comment type="catalytic activity">
    <reaction evidence="7">
        <text>a sn-glycero-3-phosphodiester + H2O = an alcohol + sn-glycerol 3-phosphate + H(+)</text>
        <dbReference type="Rhea" id="RHEA:12969"/>
        <dbReference type="ChEBI" id="CHEBI:15377"/>
        <dbReference type="ChEBI" id="CHEBI:15378"/>
        <dbReference type="ChEBI" id="CHEBI:30879"/>
        <dbReference type="ChEBI" id="CHEBI:57597"/>
        <dbReference type="ChEBI" id="CHEBI:83408"/>
        <dbReference type="EC" id="3.1.4.46"/>
    </reaction>
</comment>
<dbReference type="PANTHER" id="PTHR43620">
    <property type="entry name" value="GLYCEROPHOSPHORYL DIESTER PHOSPHODIESTERASE"/>
    <property type="match status" value="1"/>
</dbReference>
<gene>
    <name evidence="11" type="ORF">GIB67_013353</name>
</gene>
<organism evidence="11 12">
    <name type="scientific">Kingdonia uniflora</name>
    <dbReference type="NCBI Taxonomy" id="39325"/>
    <lineage>
        <taxon>Eukaryota</taxon>
        <taxon>Viridiplantae</taxon>
        <taxon>Streptophyta</taxon>
        <taxon>Embryophyta</taxon>
        <taxon>Tracheophyta</taxon>
        <taxon>Spermatophyta</taxon>
        <taxon>Magnoliopsida</taxon>
        <taxon>Ranunculales</taxon>
        <taxon>Circaeasteraceae</taxon>
        <taxon>Kingdonia</taxon>
    </lineage>
</organism>
<evidence type="ECO:0000256" key="6">
    <source>
        <dbReference type="ARBA" id="ARBA00023180"/>
    </source>
</evidence>
<dbReference type="InterPro" id="IPR030395">
    <property type="entry name" value="GP_PDE_dom"/>
</dbReference>
<dbReference type="EMBL" id="JACGCM010002086">
    <property type="protein sequence ID" value="KAF6145002.1"/>
    <property type="molecule type" value="Genomic_DNA"/>
</dbReference>
<protein>
    <recommendedName>
        <fullName evidence="2">glycerophosphodiester phosphodiesterase</fullName>
        <ecNumber evidence="2">3.1.4.46</ecNumber>
    </recommendedName>
</protein>
<feature type="domain" description="GP-PDE" evidence="10">
    <location>
        <begin position="359"/>
        <end position="657"/>
    </location>
</feature>
<keyword evidence="5" id="KW-0378">Hydrolase</keyword>
<proteinExistence type="inferred from homology"/>
<dbReference type="GO" id="GO:0006629">
    <property type="term" value="P:lipid metabolic process"/>
    <property type="evidence" value="ECO:0007669"/>
    <property type="project" value="InterPro"/>
</dbReference>
<dbReference type="GO" id="GO:0008889">
    <property type="term" value="F:glycerophosphodiester phosphodiesterase activity"/>
    <property type="evidence" value="ECO:0007669"/>
    <property type="project" value="UniProtKB-EC"/>
</dbReference>
<evidence type="ECO:0000256" key="4">
    <source>
        <dbReference type="ARBA" id="ARBA00022798"/>
    </source>
</evidence>
<keyword evidence="9" id="KW-0812">Transmembrane</keyword>
<dbReference type="EC" id="3.1.4.46" evidence="2"/>
<dbReference type="PROSITE" id="PS51704">
    <property type="entry name" value="GP_PDE"/>
    <property type="match status" value="2"/>
</dbReference>
<evidence type="ECO:0000256" key="3">
    <source>
        <dbReference type="ARBA" id="ARBA00022729"/>
    </source>
</evidence>
<evidence type="ECO:0000313" key="11">
    <source>
        <dbReference type="EMBL" id="KAF6145002.1"/>
    </source>
</evidence>
<evidence type="ECO:0000256" key="7">
    <source>
        <dbReference type="ARBA" id="ARBA00047512"/>
    </source>
</evidence>
<dbReference type="GO" id="GO:0006071">
    <property type="term" value="P:glycerol metabolic process"/>
    <property type="evidence" value="ECO:0007669"/>
    <property type="project" value="UniProtKB-KW"/>
</dbReference>
<dbReference type="CDD" id="cd08604">
    <property type="entry name" value="GDPD_SHV3_repeat_2"/>
    <property type="match status" value="1"/>
</dbReference>
<reference evidence="11 12" key="1">
    <citation type="journal article" date="2020" name="IScience">
        <title>Genome Sequencing of the Endangered Kingdonia uniflora (Circaeasteraceae, Ranunculales) Reveals Potential Mechanisms of Evolutionary Specialization.</title>
        <authorList>
            <person name="Sun Y."/>
            <person name="Deng T."/>
            <person name="Zhang A."/>
            <person name="Moore M.J."/>
            <person name="Landis J.B."/>
            <person name="Lin N."/>
            <person name="Zhang H."/>
            <person name="Zhang X."/>
            <person name="Huang J."/>
            <person name="Zhang X."/>
            <person name="Sun H."/>
            <person name="Wang H."/>
        </authorList>
    </citation>
    <scope>NUCLEOTIDE SEQUENCE [LARGE SCALE GENOMIC DNA]</scope>
    <source>
        <strain evidence="11">TB1705</strain>
        <tissue evidence="11">Leaf</tissue>
    </source>
</reference>
<comment type="caution">
    <text evidence="11">The sequence shown here is derived from an EMBL/GenBank/DDBJ whole genome shotgun (WGS) entry which is preliminary data.</text>
</comment>
<feature type="domain" description="GP-PDE" evidence="10">
    <location>
        <begin position="44"/>
        <end position="343"/>
    </location>
</feature>
<evidence type="ECO:0000256" key="9">
    <source>
        <dbReference type="SAM" id="Phobius"/>
    </source>
</evidence>
<comment type="similarity">
    <text evidence="1">Belongs to the glycerophosphoryl diester phosphodiesterase family.</text>
</comment>
<keyword evidence="9" id="KW-0472">Membrane</keyword>
<name>A0A7J7LR24_9MAGN</name>
<keyword evidence="4" id="KW-0319">Glycerol metabolism</keyword>
<dbReference type="InterPro" id="IPR017946">
    <property type="entry name" value="PLC-like_Pdiesterase_TIM-brl"/>
</dbReference>
<feature type="transmembrane region" description="Helical" evidence="9">
    <location>
        <begin position="6"/>
        <end position="26"/>
    </location>
</feature>
<evidence type="ECO:0000256" key="8">
    <source>
        <dbReference type="SAM" id="MobiDB-lite"/>
    </source>
</evidence>
<keyword evidence="6" id="KW-0325">Glycoprotein</keyword>
<evidence type="ECO:0000256" key="1">
    <source>
        <dbReference type="ARBA" id="ARBA00007277"/>
    </source>
</evidence>
<dbReference type="Proteomes" id="UP000541444">
    <property type="component" value="Unassembled WGS sequence"/>
</dbReference>
<evidence type="ECO:0000313" key="12">
    <source>
        <dbReference type="Proteomes" id="UP000541444"/>
    </source>
</evidence>
<dbReference type="CDD" id="cd08603">
    <property type="entry name" value="GDPD_SHV3_repeat_1"/>
    <property type="match status" value="1"/>
</dbReference>
<dbReference type="AlphaFoldDB" id="A0A7J7LR24"/>